<dbReference type="CDD" id="cd00637">
    <property type="entry name" value="7tm_classA_rhodopsin-like"/>
    <property type="match status" value="1"/>
</dbReference>
<name>A0A8J1TD04_OWEFU</name>
<reference evidence="9" key="1">
    <citation type="submission" date="2022-03" db="EMBL/GenBank/DDBJ databases">
        <authorList>
            <person name="Martin C."/>
        </authorList>
    </citation>
    <scope>NUCLEOTIDE SEQUENCE</scope>
</reference>
<evidence type="ECO:0000256" key="4">
    <source>
        <dbReference type="ARBA" id="ARBA00022989"/>
    </source>
</evidence>
<gene>
    <name evidence="9" type="ORF">OFUS_LOCUS23013</name>
</gene>
<dbReference type="OrthoDB" id="6283631at2759"/>
<dbReference type="EMBL" id="CAIIXF020000011">
    <property type="protein sequence ID" value="CAH1798940.1"/>
    <property type="molecule type" value="Genomic_DNA"/>
</dbReference>
<dbReference type="PANTHER" id="PTHR24249:SF411">
    <property type="entry name" value="G-PROTEIN COUPLED RECEPTORS FAMILY 1 PROFILE DOMAIN-CONTAINING PROTEIN"/>
    <property type="match status" value="1"/>
</dbReference>
<organism evidence="9 10">
    <name type="scientific">Owenia fusiformis</name>
    <name type="common">Polychaete worm</name>
    <dbReference type="NCBI Taxonomy" id="6347"/>
    <lineage>
        <taxon>Eukaryota</taxon>
        <taxon>Metazoa</taxon>
        <taxon>Spiralia</taxon>
        <taxon>Lophotrochozoa</taxon>
        <taxon>Annelida</taxon>
        <taxon>Polychaeta</taxon>
        <taxon>Sedentaria</taxon>
        <taxon>Canalipalpata</taxon>
        <taxon>Sabellida</taxon>
        <taxon>Oweniida</taxon>
        <taxon>Oweniidae</taxon>
        <taxon>Owenia</taxon>
    </lineage>
</organism>
<keyword evidence="8" id="KW-0807">Transducer</keyword>
<dbReference type="GO" id="GO:0005886">
    <property type="term" value="C:plasma membrane"/>
    <property type="evidence" value="ECO:0007669"/>
    <property type="project" value="UniProtKB-SubCell"/>
</dbReference>
<evidence type="ECO:0000256" key="8">
    <source>
        <dbReference type="ARBA" id="ARBA00023224"/>
    </source>
</evidence>
<evidence type="ECO:0000256" key="5">
    <source>
        <dbReference type="ARBA" id="ARBA00023040"/>
    </source>
</evidence>
<proteinExistence type="predicted"/>
<keyword evidence="7" id="KW-0675">Receptor</keyword>
<evidence type="ECO:0000313" key="10">
    <source>
        <dbReference type="Proteomes" id="UP000749559"/>
    </source>
</evidence>
<dbReference type="InterPro" id="IPR050569">
    <property type="entry name" value="TAAR"/>
</dbReference>
<dbReference type="SUPFAM" id="SSF81321">
    <property type="entry name" value="Family A G protein-coupled receptor-like"/>
    <property type="match status" value="1"/>
</dbReference>
<evidence type="ECO:0000313" key="9">
    <source>
        <dbReference type="EMBL" id="CAH1798940.1"/>
    </source>
</evidence>
<evidence type="ECO:0000256" key="1">
    <source>
        <dbReference type="ARBA" id="ARBA00004651"/>
    </source>
</evidence>
<dbReference type="Proteomes" id="UP000749559">
    <property type="component" value="Unassembled WGS sequence"/>
</dbReference>
<evidence type="ECO:0000256" key="2">
    <source>
        <dbReference type="ARBA" id="ARBA00022475"/>
    </source>
</evidence>
<dbReference type="Pfam" id="PF00001">
    <property type="entry name" value="7tm_1"/>
    <property type="match status" value="1"/>
</dbReference>
<comment type="caution">
    <text evidence="9">The sequence shown here is derived from an EMBL/GenBank/DDBJ whole genome shotgun (WGS) entry which is preliminary data.</text>
</comment>
<comment type="subcellular location">
    <subcellularLocation>
        <location evidence="1">Cell membrane</location>
        <topology evidence="1">Multi-pass membrane protein</topology>
    </subcellularLocation>
</comment>
<evidence type="ECO:0000256" key="6">
    <source>
        <dbReference type="ARBA" id="ARBA00023136"/>
    </source>
</evidence>
<dbReference type="PROSITE" id="PS50262">
    <property type="entry name" value="G_PROTEIN_RECEP_F1_2"/>
    <property type="match status" value="1"/>
</dbReference>
<evidence type="ECO:0000256" key="3">
    <source>
        <dbReference type="ARBA" id="ARBA00022692"/>
    </source>
</evidence>
<keyword evidence="3" id="KW-0812">Transmembrane</keyword>
<dbReference type="AlphaFoldDB" id="A0A8J1TD04"/>
<dbReference type="Gene3D" id="1.20.1070.10">
    <property type="entry name" value="Rhodopsin 7-helix transmembrane proteins"/>
    <property type="match status" value="1"/>
</dbReference>
<dbReference type="PRINTS" id="PR00237">
    <property type="entry name" value="GPCRRHODOPSN"/>
</dbReference>
<evidence type="ECO:0000256" key="7">
    <source>
        <dbReference type="ARBA" id="ARBA00023170"/>
    </source>
</evidence>
<dbReference type="GO" id="GO:0004930">
    <property type="term" value="F:G protein-coupled receptor activity"/>
    <property type="evidence" value="ECO:0007669"/>
    <property type="project" value="UniProtKB-KW"/>
</dbReference>
<protein>
    <submittedName>
        <fullName evidence="9">Uncharacterized protein</fullName>
    </submittedName>
</protein>
<dbReference type="InterPro" id="IPR017452">
    <property type="entry name" value="GPCR_Rhodpsn_7TM"/>
</dbReference>
<dbReference type="InterPro" id="IPR000276">
    <property type="entry name" value="GPCR_Rhodpsn"/>
</dbReference>
<keyword evidence="5" id="KW-0297">G-protein coupled receptor</keyword>
<sequence length="367" mass="41438">MDPKYESNETNNFNFMDYFELDFNFSIDYYNFTPNALAVEDFSSAVTFGIIAGLLCVCAILINIVSIIVINRVVTNYSAIYVLFINLSIADMLCALSTSLEIFPRLMIGGATWYTLHHLTFSAHCHAVSVILFATFYCTSASLLLILAVLRYIAISQPTLYANVSKKWHMRGYIALAWLASLIISLPGVAAFLHGQDMNILWDQVWPCLLGTIYVIVIFLYIKVSYGLLRLSQTGRSCTQLKENHKAFATSVILMTTLILTAVPYITVKLIRYDYWSATLQKLHNTFICYIPYVNFITNPIIYGWRTGEIKKGYARLLKGCFGRLPGTTLDLSTPETQYSKVNRRMDNKNAVSSTRCNTDTVQISSC</sequence>
<keyword evidence="10" id="KW-1185">Reference proteome</keyword>
<dbReference type="PANTHER" id="PTHR24249">
    <property type="entry name" value="HISTAMINE RECEPTOR-RELATED G-PROTEIN COUPLED RECEPTOR"/>
    <property type="match status" value="1"/>
</dbReference>
<keyword evidence="2" id="KW-1003">Cell membrane</keyword>
<accession>A0A8J1TD04</accession>
<keyword evidence="6" id="KW-0472">Membrane</keyword>
<keyword evidence="4" id="KW-1133">Transmembrane helix</keyword>